<sequence>MEKIKVRILLIALAVLACPALEQAQINLIYTFNSPYDACCPVWSNLIAQGRDGNLYSTMPQGVGNVVGNGSWFVFPPNGIPLIRGFLTGGPVTPNSGLTLGIDGNFYGSTEHGGLGNGAYGTLFKLRGTSLIPVYFFTGTGSGTYPASAPIQGPDGYLYGTTYDGSTAGVVYKVDPSAGTLVWSHALPSGTKAPLIIADDGNFYGTFPHGGLPINGVAPSNDNGGGIFRVTPGGVLTGIYNINPLNPNSNGGHGDGGQPWGPVMQASDGALYGTASDAGQYNGGTVYRVQLDGSGFTILHNFQTADGVDSESGLVEGDSGYLFGLCSGGGTAQGVQVAAGTIFRMDVGGINFLTIFNFYRASGSNGVGPGSAPLSTPMLHTNGRIYGLTSHGGTSLWGSITYGAYDDGGELFSIPSGSGPIISVVGRRSANVNDRIGIIGQGLSTVTGVTFGGIAASPATVKSLSDTYMEVVVPPGARTGILRVYTPTAAYHTLYRFKIACSGQCAGPQ</sequence>
<dbReference type="RefSeq" id="WP_260793174.1">
    <property type="nucleotide sequence ID" value="NZ_CP093313.1"/>
</dbReference>
<dbReference type="SUPFAM" id="SSF81296">
    <property type="entry name" value="E set domains"/>
    <property type="match status" value="1"/>
</dbReference>
<dbReference type="EMBL" id="CP093313">
    <property type="protein sequence ID" value="UWZ83766.1"/>
    <property type="molecule type" value="Genomic_DNA"/>
</dbReference>
<evidence type="ECO:0000256" key="1">
    <source>
        <dbReference type="SAM" id="SignalP"/>
    </source>
</evidence>
<keyword evidence="1" id="KW-0732">Signal</keyword>
<dbReference type="KEGG" id="orp:MOP44_24780"/>
<dbReference type="AlphaFoldDB" id="A0A9J7BS77"/>
<dbReference type="NCBIfam" id="TIGR03803">
    <property type="entry name" value="Gloeo_Verruco"/>
    <property type="match status" value="5"/>
</dbReference>
<protein>
    <recommendedName>
        <fullName evidence="4">IPT/TIG domain-containing protein</fullName>
    </recommendedName>
</protein>
<accession>A0A9J7BS77</accession>
<keyword evidence="3" id="KW-1185">Reference proteome</keyword>
<feature type="signal peptide" evidence="1">
    <location>
        <begin position="1"/>
        <end position="24"/>
    </location>
</feature>
<proteinExistence type="predicted"/>
<dbReference type="InterPro" id="IPR014756">
    <property type="entry name" value="Ig_E-set"/>
</dbReference>
<feature type="chain" id="PRO_5039919301" description="IPT/TIG domain-containing protein" evidence="1">
    <location>
        <begin position="25"/>
        <end position="509"/>
    </location>
</feature>
<dbReference type="InterPro" id="IPR022519">
    <property type="entry name" value="Gloeo/Verruco_rpt"/>
</dbReference>
<dbReference type="PROSITE" id="PS51257">
    <property type="entry name" value="PROKAR_LIPOPROTEIN"/>
    <property type="match status" value="1"/>
</dbReference>
<name>A0A9J7BS77_9BACT</name>
<dbReference type="Gene3D" id="2.60.40.10">
    <property type="entry name" value="Immunoglobulins"/>
    <property type="match status" value="1"/>
</dbReference>
<dbReference type="Proteomes" id="UP001059380">
    <property type="component" value="Chromosome"/>
</dbReference>
<dbReference type="InterPro" id="IPR013783">
    <property type="entry name" value="Ig-like_fold"/>
</dbReference>
<evidence type="ECO:0008006" key="4">
    <source>
        <dbReference type="Google" id="ProtNLM"/>
    </source>
</evidence>
<evidence type="ECO:0000313" key="3">
    <source>
        <dbReference type="Proteomes" id="UP001059380"/>
    </source>
</evidence>
<evidence type="ECO:0000313" key="2">
    <source>
        <dbReference type="EMBL" id="UWZ83766.1"/>
    </source>
</evidence>
<reference evidence="2" key="1">
    <citation type="submission" date="2021-04" db="EMBL/GenBank/DDBJ databases">
        <title>Phylogenetic analysis of Acidobacteriaceae.</title>
        <authorList>
            <person name="Qiu L."/>
            <person name="Zhang Q."/>
        </authorList>
    </citation>
    <scope>NUCLEOTIDE SEQUENCE</scope>
    <source>
        <strain evidence="2">DSM 25168</strain>
    </source>
</reference>
<organism evidence="2 3">
    <name type="scientific">Occallatibacter riparius</name>
    <dbReference type="NCBI Taxonomy" id="1002689"/>
    <lineage>
        <taxon>Bacteria</taxon>
        <taxon>Pseudomonadati</taxon>
        <taxon>Acidobacteriota</taxon>
        <taxon>Terriglobia</taxon>
        <taxon>Terriglobales</taxon>
        <taxon>Acidobacteriaceae</taxon>
        <taxon>Occallatibacter</taxon>
    </lineage>
</organism>
<gene>
    <name evidence="2" type="ORF">MOP44_24780</name>
</gene>